<name>A0A8K0HZ85_COCNU</name>
<reference evidence="1" key="1">
    <citation type="journal article" date="2017" name="Gigascience">
        <title>The genome draft of coconut (Cocos nucifera).</title>
        <authorList>
            <person name="Xiao Y."/>
            <person name="Xu P."/>
            <person name="Fan H."/>
            <person name="Baudouin L."/>
            <person name="Xia W."/>
            <person name="Bocs S."/>
            <person name="Xu J."/>
            <person name="Li Q."/>
            <person name="Guo A."/>
            <person name="Zhou L."/>
            <person name="Li J."/>
            <person name="Wu Y."/>
            <person name="Ma Z."/>
            <person name="Armero A."/>
            <person name="Issali A.E."/>
            <person name="Liu N."/>
            <person name="Peng M."/>
            <person name="Yang Y."/>
        </authorList>
    </citation>
    <scope>NUCLEOTIDE SEQUENCE</scope>
    <source>
        <tissue evidence="1">Spear leaf of Hainan Tall coconut</tissue>
    </source>
</reference>
<evidence type="ECO:0000313" key="1">
    <source>
        <dbReference type="EMBL" id="KAG1330657.1"/>
    </source>
</evidence>
<evidence type="ECO:0008006" key="3">
    <source>
        <dbReference type="Google" id="ProtNLM"/>
    </source>
</evidence>
<gene>
    <name evidence="1" type="ORF">COCNU_02G006250</name>
</gene>
<dbReference type="AlphaFoldDB" id="A0A8K0HZ85"/>
<dbReference type="Gene3D" id="1.25.40.10">
    <property type="entry name" value="Tetratricopeptide repeat domain"/>
    <property type="match status" value="1"/>
</dbReference>
<dbReference type="Proteomes" id="UP000797356">
    <property type="component" value="Chromosome 2"/>
</dbReference>
<reference evidence="1" key="2">
    <citation type="submission" date="2019-07" db="EMBL/GenBank/DDBJ databases">
        <authorList>
            <person name="Yang Y."/>
            <person name="Bocs S."/>
            <person name="Baudouin L."/>
        </authorList>
    </citation>
    <scope>NUCLEOTIDE SEQUENCE</scope>
    <source>
        <tissue evidence="1">Spear leaf of Hainan Tall coconut</tissue>
    </source>
</reference>
<dbReference type="PANTHER" id="PTHR47926">
    <property type="entry name" value="PENTATRICOPEPTIDE REPEAT-CONTAINING PROTEIN"/>
    <property type="match status" value="1"/>
</dbReference>
<dbReference type="EMBL" id="CM017873">
    <property type="protein sequence ID" value="KAG1330657.1"/>
    <property type="molecule type" value="Genomic_DNA"/>
</dbReference>
<dbReference type="GO" id="GO:0009451">
    <property type="term" value="P:RNA modification"/>
    <property type="evidence" value="ECO:0007669"/>
    <property type="project" value="InterPro"/>
</dbReference>
<comment type="caution">
    <text evidence="1">The sequence shown here is derived from an EMBL/GenBank/DDBJ whole genome shotgun (WGS) entry which is preliminary data.</text>
</comment>
<keyword evidence="2" id="KW-1185">Reference proteome</keyword>
<evidence type="ECO:0000313" key="2">
    <source>
        <dbReference type="Proteomes" id="UP000797356"/>
    </source>
</evidence>
<dbReference type="OrthoDB" id="787058at2759"/>
<dbReference type="InterPro" id="IPR011990">
    <property type="entry name" value="TPR-like_helical_dom_sf"/>
</dbReference>
<protein>
    <recommendedName>
        <fullName evidence="3">Pentatricopeptide repeat-containing protein</fullName>
    </recommendedName>
</protein>
<dbReference type="GO" id="GO:0003723">
    <property type="term" value="F:RNA binding"/>
    <property type="evidence" value="ECO:0007669"/>
    <property type="project" value="InterPro"/>
</dbReference>
<dbReference type="InterPro" id="IPR046960">
    <property type="entry name" value="PPR_At4g14850-like_plant"/>
</dbReference>
<sequence length="189" mass="21537">MKYRSTAPSTPMPSTPRGARRRVARVRWRVWVRRVVWAISREPTVFERLREKWRWGRMRAYGVTLEGALGGLVDHDASIGKGTALAKGTDSEDEGTHPLPCSPLPSHHLAPFHLFLSTYSSLLQLCIDCNAKQEGRSLHDYLSAIEHAPNLHLCTKFVIFYVQVGDLVAARRVFDEMPERNVMLWTTKL</sequence>
<proteinExistence type="predicted"/>
<organism evidence="1 2">
    <name type="scientific">Cocos nucifera</name>
    <name type="common">Coconut palm</name>
    <dbReference type="NCBI Taxonomy" id="13894"/>
    <lineage>
        <taxon>Eukaryota</taxon>
        <taxon>Viridiplantae</taxon>
        <taxon>Streptophyta</taxon>
        <taxon>Embryophyta</taxon>
        <taxon>Tracheophyta</taxon>
        <taxon>Spermatophyta</taxon>
        <taxon>Magnoliopsida</taxon>
        <taxon>Liliopsida</taxon>
        <taxon>Arecaceae</taxon>
        <taxon>Arecoideae</taxon>
        <taxon>Cocoseae</taxon>
        <taxon>Attaleinae</taxon>
        <taxon>Cocos</taxon>
    </lineage>
</organism>
<accession>A0A8K0HZ85</accession>